<gene>
    <name evidence="4" type="ORF">CLIT_13c02410</name>
</gene>
<dbReference type="PANTHER" id="PTHR36934">
    <property type="entry name" value="BLR0278 PROTEIN"/>
    <property type="match status" value="1"/>
</dbReference>
<dbReference type="SUPFAM" id="SSF54637">
    <property type="entry name" value="Thioesterase/thiol ester dehydrase-isomerase"/>
    <property type="match status" value="1"/>
</dbReference>
<protein>
    <recommendedName>
        <fullName evidence="3">Fluoroacetyl-CoA-specific thioesterase-like domain-containing protein</fullName>
    </recommendedName>
</protein>
<sequence length="130" mass="14373">MKEIKPGVKASLEKLVKYEDTAAALGNKDVEVFATPVMVSLMEITCAQALEPYLEEGEGSVGVSLEIRHIAPTPVGMKVTSNAELTKVDGVKMEFKVEVFDENEKVGEGIHKRAVIDMDKFFKMVEKKKK</sequence>
<feature type="active site" evidence="1">
    <location>
        <position position="35"/>
    </location>
</feature>
<dbReference type="EMBL" id="JJMM01000013">
    <property type="protein sequence ID" value="KDR94919.1"/>
    <property type="molecule type" value="Genomic_DNA"/>
</dbReference>
<feature type="active site" evidence="1">
    <location>
        <position position="69"/>
    </location>
</feature>
<evidence type="ECO:0000256" key="1">
    <source>
        <dbReference type="PIRSR" id="PIRSR014972-1"/>
    </source>
</evidence>
<evidence type="ECO:0000259" key="3">
    <source>
        <dbReference type="Pfam" id="PF22636"/>
    </source>
</evidence>
<dbReference type="OrthoDB" id="6902891at2"/>
<name>A0A069RCX5_PEPLI</name>
<accession>A0A069RCX5</accession>
<dbReference type="InterPro" id="IPR054485">
    <property type="entry name" value="FlK-like_dom"/>
</dbReference>
<dbReference type="Proteomes" id="UP000027946">
    <property type="component" value="Unassembled WGS sequence"/>
</dbReference>
<dbReference type="eggNOG" id="COG5496">
    <property type="taxonomic scope" value="Bacteria"/>
</dbReference>
<feature type="binding site" evidence="2">
    <location>
        <position position="62"/>
    </location>
    <ligand>
        <name>substrate</name>
    </ligand>
</feature>
<evidence type="ECO:0000313" key="4">
    <source>
        <dbReference type="EMBL" id="KDR94919.1"/>
    </source>
</evidence>
<dbReference type="PANTHER" id="PTHR36934:SF1">
    <property type="entry name" value="THIOESTERASE DOMAIN-CONTAINING PROTEIN"/>
    <property type="match status" value="1"/>
</dbReference>
<feature type="active site" evidence="1">
    <location>
        <position position="43"/>
    </location>
</feature>
<feature type="domain" description="Fluoroacetyl-CoA-specific thioesterase-like" evidence="3">
    <location>
        <begin position="16"/>
        <end position="118"/>
    </location>
</feature>
<dbReference type="CDD" id="cd03440">
    <property type="entry name" value="hot_dog"/>
    <property type="match status" value="1"/>
</dbReference>
<organism evidence="4 5">
    <name type="scientific">Peptoclostridium litorale DSM 5388</name>
    <dbReference type="NCBI Taxonomy" id="1121324"/>
    <lineage>
        <taxon>Bacteria</taxon>
        <taxon>Bacillati</taxon>
        <taxon>Bacillota</taxon>
        <taxon>Clostridia</taxon>
        <taxon>Peptostreptococcales</taxon>
        <taxon>Peptoclostridiaceae</taxon>
        <taxon>Peptoclostridium</taxon>
    </lineage>
</organism>
<feature type="binding site" evidence="2">
    <location>
        <position position="113"/>
    </location>
    <ligand>
        <name>substrate</name>
    </ligand>
</feature>
<evidence type="ECO:0000313" key="5">
    <source>
        <dbReference type="Proteomes" id="UP000027946"/>
    </source>
</evidence>
<proteinExistence type="predicted"/>
<reference evidence="4 5" key="1">
    <citation type="submission" date="2014-03" db="EMBL/GenBank/DDBJ databases">
        <title>Genome sequence of Clostridium litorale W6, DSM 5388.</title>
        <authorList>
            <person name="Poehlein A."/>
            <person name="Jagirdar A."/>
            <person name="Khonsari B."/>
            <person name="Chibani C.M."/>
            <person name="Gutierrez Gutierrez D.A."/>
            <person name="Davydova E."/>
            <person name="Alghaithi H.S."/>
            <person name="Nair K.P."/>
            <person name="Dhamotharan K."/>
            <person name="Chandran L."/>
            <person name="G W."/>
            <person name="Daniel R."/>
        </authorList>
    </citation>
    <scope>NUCLEOTIDE SEQUENCE [LARGE SCALE GENOMIC DNA]</scope>
    <source>
        <strain evidence="4 5">W6</strain>
    </source>
</reference>
<dbReference type="PIRSF" id="PIRSF014972">
    <property type="entry name" value="FlK"/>
    <property type="match status" value="1"/>
</dbReference>
<dbReference type="Gene3D" id="3.10.129.10">
    <property type="entry name" value="Hotdog Thioesterase"/>
    <property type="match status" value="1"/>
</dbReference>
<dbReference type="Pfam" id="PF22636">
    <property type="entry name" value="FlK"/>
    <property type="match status" value="1"/>
</dbReference>
<evidence type="ECO:0000256" key="2">
    <source>
        <dbReference type="PIRSR" id="PIRSR014972-2"/>
    </source>
</evidence>
<dbReference type="RefSeq" id="WP_038266230.1">
    <property type="nucleotide sequence ID" value="NZ_FSRH01000005.1"/>
</dbReference>
<dbReference type="InterPro" id="IPR029069">
    <property type="entry name" value="HotDog_dom_sf"/>
</dbReference>
<keyword evidence="5" id="KW-1185">Reference proteome</keyword>
<dbReference type="AlphaFoldDB" id="A0A069RCX5"/>
<dbReference type="InterPro" id="IPR025540">
    <property type="entry name" value="FlK"/>
</dbReference>
<feature type="binding site" evidence="2">
    <location>
        <position position="62"/>
    </location>
    <ligand>
        <name>CoA</name>
        <dbReference type="ChEBI" id="CHEBI:57287"/>
    </ligand>
</feature>
<comment type="caution">
    <text evidence="4">The sequence shown here is derived from an EMBL/GenBank/DDBJ whole genome shotgun (WGS) entry which is preliminary data.</text>
</comment>
<dbReference type="STRING" id="1121324.CLIT_13c02410"/>